<evidence type="ECO:0000313" key="5">
    <source>
        <dbReference type="EMBL" id="AZF71531.1"/>
    </source>
</evidence>
<dbReference type="Proteomes" id="UP000269431">
    <property type="component" value="Chromosome"/>
</dbReference>
<protein>
    <submittedName>
        <fullName evidence="1">Uncharacterized protein</fullName>
    </submittedName>
</protein>
<dbReference type="Proteomes" id="UP000033057">
    <property type="component" value="Chromosome"/>
</dbReference>
<evidence type="ECO:0000313" key="13">
    <source>
        <dbReference type="Proteomes" id="UP000033106"/>
    </source>
</evidence>
<dbReference type="Proteomes" id="UP000033085">
    <property type="component" value="Chromosome"/>
</dbReference>
<dbReference type="EMBL" id="CP033240">
    <property type="protein sequence ID" value="AZF81985.1"/>
    <property type="molecule type" value="Genomic_DNA"/>
</dbReference>
<dbReference type="RefSeq" id="WP_009990026.1">
    <property type="nucleotide sequence ID" value="NZ_CP011055.2"/>
</dbReference>
<reference evidence="11 12" key="1">
    <citation type="journal article" date="2015" name="Genome Announc.">
        <title>Complete Genome Sequence of Sulfolobus solfataricus Strain 98/2 and Evolved Derivatives.</title>
        <authorList>
            <person name="McCarthy S."/>
            <person name="Gradnigo J."/>
            <person name="Johnson T."/>
            <person name="Payne S."/>
            <person name="Lipzen A."/>
            <person name="Martin J."/>
            <person name="Schackwitz W."/>
            <person name="Moriyama E."/>
            <person name="Blum P."/>
        </authorList>
    </citation>
    <scope>NUCLEOTIDE SEQUENCE [LARGE SCALE GENOMIC DNA]</scope>
    <source>
        <strain evidence="11">98/2 SULC</strain>
        <strain evidence="1">SARC-B</strain>
        <strain evidence="2">SARC-C</strain>
        <strain evidence="3 13">SULA</strain>
        <strain evidence="12">SULB</strain>
    </source>
</reference>
<proteinExistence type="predicted"/>
<dbReference type="Proteomes" id="UP000278715">
    <property type="component" value="Chromosome"/>
</dbReference>
<dbReference type="KEGG" id="ssol:SULB_2258"/>
<dbReference type="Proteomes" id="UP000273194">
    <property type="component" value="Chromosome"/>
</dbReference>
<evidence type="ECO:0000313" key="11">
    <source>
        <dbReference type="Proteomes" id="UP000033057"/>
    </source>
</evidence>
<dbReference type="EMBL" id="CP033236">
    <property type="protein sequence ID" value="AZF71531.1"/>
    <property type="molecule type" value="Genomic_DNA"/>
</dbReference>
<dbReference type="Proteomes" id="UP000033106">
    <property type="component" value="Chromosome"/>
</dbReference>
<dbReference type="Proteomes" id="UP000267993">
    <property type="component" value="Chromosome"/>
</dbReference>
<dbReference type="AlphaFoldDB" id="A0A0E3MAZ6"/>
<evidence type="ECO:0000313" key="14">
    <source>
        <dbReference type="Proteomes" id="UP000267993"/>
    </source>
</evidence>
<evidence type="ECO:0000313" key="1">
    <source>
        <dbReference type="EMBL" id="AKA74432.1"/>
    </source>
</evidence>
<dbReference type="EMBL" id="CP011057">
    <property type="protein sequence ID" value="AKA79820.1"/>
    <property type="molecule type" value="Genomic_DNA"/>
</dbReference>
<accession>A0A0E3MAZ6</accession>
<evidence type="ECO:0000313" key="6">
    <source>
        <dbReference type="EMBL" id="AZF74151.1"/>
    </source>
</evidence>
<dbReference type="KEGG" id="ssof:SULC_2255"/>
<dbReference type="EMBL" id="CP011055">
    <property type="protein sequence ID" value="AKA74432.1"/>
    <property type="molecule type" value="Genomic_DNA"/>
</dbReference>
<dbReference type="EMBL" id="CP033241">
    <property type="protein sequence ID" value="AZF84568.1"/>
    <property type="molecule type" value="Genomic_DNA"/>
</dbReference>
<dbReference type="Proteomes" id="UP000275843">
    <property type="component" value="Chromosome"/>
</dbReference>
<evidence type="ECO:0000313" key="20">
    <source>
        <dbReference type="Proteomes" id="UP000282269"/>
    </source>
</evidence>
<name>A0A0E3MAZ6_SACSO</name>
<evidence type="ECO:0000313" key="18">
    <source>
        <dbReference type="Proteomes" id="UP000275843"/>
    </source>
</evidence>
<evidence type="ECO:0000313" key="9">
    <source>
        <dbReference type="EMBL" id="AZF81985.1"/>
    </source>
</evidence>
<evidence type="ECO:0000313" key="10">
    <source>
        <dbReference type="EMBL" id="AZF84568.1"/>
    </source>
</evidence>
<reference evidence="14 15" key="2">
    <citation type="journal article" date="2018" name="Proc. Natl. Acad. Sci. U.S.A.">
        <title>Nonmutational mechanism of inheritance in the Archaeon Sulfolobus solfataricus.</title>
        <authorList>
            <person name="Payne S."/>
            <person name="McCarthy S."/>
            <person name="Johnson T."/>
            <person name="North E."/>
            <person name="Blum P."/>
        </authorList>
    </citation>
    <scope>NUCLEOTIDE SEQUENCE [LARGE SCALE GENOMIC DNA]</scope>
    <source>
        <strain evidence="5 14">SARC-H</strain>
        <strain evidence="6 18">SARC-I</strain>
        <strain evidence="8 19">SARC-N</strain>
        <strain evidence="9 20">SARC-O</strain>
        <strain evidence="10 15">SUL120</strain>
        <strain evidence="4 16">SULG</strain>
        <strain evidence="7 17">SULM</strain>
    </source>
</reference>
<dbReference type="PATRIC" id="fig|2287.6.peg.2333"/>
<reference evidence="1" key="3">
    <citation type="submission" date="2018-10" db="EMBL/GenBank/DDBJ databases">
        <authorList>
            <person name="McCarthy S."/>
            <person name="Gradnigo J."/>
            <person name="Johnson T."/>
            <person name="Payne S."/>
            <person name="Lipzen A."/>
            <person name="Schackwitz W."/>
            <person name="Martin J."/>
            <person name="Moriyama E."/>
            <person name="Blum P."/>
        </authorList>
    </citation>
    <scope>NUCLEOTIDE SEQUENCE</scope>
    <source>
        <strain evidence="1">SARC-B</strain>
        <strain evidence="2">SARC-C</strain>
        <strain evidence="3">SULA</strain>
    </source>
</reference>
<evidence type="ECO:0000313" key="16">
    <source>
        <dbReference type="Proteomes" id="UP000273194"/>
    </source>
</evidence>
<dbReference type="EMBL" id="CP033237">
    <property type="protein sequence ID" value="AZF74151.1"/>
    <property type="molecule type" value="Genomic_DNA"/>
</dbReference>
<dbReference type="GeneID" id="7810279"/>
<evidence type="ECO:0000313" key="4">
    <source>
        <dbReference type="EMBL" id="AZF68911.1"/>
    </source>
</evidence>
<evidence type="ECO:0000313" key="17">
    <source>
        <dbReference type="Proteomes" id="UP000273443"/>
    </source>
</evidence>
<evidence type="ECO:0000313" key="2">
    <source>
        <dbReference type="EMBL" id="AKA77127.1"/>
    </source>
</evidence>
<sequence>MDLEKFRREYYYVVPIIANRIKKDEEKVKKYIELAIILQSAIGNEVYTAYYLYYIYEELGDIDLGIPIVLAIVNHRDVWKARALRSVTAYNTLKVFEVKDDVKRIIENKLREINIPIKIVMKILNNIEPIQIRKLFSNLSIVHPEVYSLILGVFTSIKQGNEG</sequence>
<organism evidence="1 12">
    <name type="scientific">Saccharolobus solfataricus</name>
    <name type="common">Sulfolobus solfataricus</name>
    <dbReference type="NCBI Taxonomy" id="2287"/>
    <lineage>
        <taxon>Archaea</taxon>
        <taxon>Thermoproteota</taxon>
        <taxon>Thermoprotei</taxon>
        <taxon>Sulfolobales</taxon>
        <taxon>Sulfolobaceae</taxon>
        <taxon>Saccharolobus</taxon>
    </lineage>
</organism>
<dbReference type="Proteomes" id="UP000282269">
    <property type="component" value="Chromosome"/>
</dbReference>
<dbReference type="EMBL" id="CP011056">
    <property type="protein sequence ID" value="AKA77127.1"/>
    <property type="molecule type" value="Genomic_DNA"/>
</dbReference>
<dbReference type="Proteomes" id="UP000273443">
    <property type="component" value="Chromosome"/>
</dbReference>
<dbReference type="EMBL" id="CP033235">
    <property type="protein sequence ID" value="AZF68911.1"/>
    <property type="molecule type" value="Genomic_DNA"/>
</dbReference>
<evidence type="ECO:0000313" key="7">
    <source>
        <dbReference type="EMBL" id="AZF76774.1"/>
    </source>
</evidence>
<evidence type="ECO:0000313" key="15">
    <source>
        <dbReference type="Proteomes" id="UP000269431"/>
    </source>
</evidence>
<evidence type="ECO:0000313" key="8">
    <source>
        <dbReference type="EMBL" id="AZF79381.1"/>
    </source>
</evidence>
<dbReference type="CDD" id="cd10013">
    <property type="entry name" value="Cas3''_I"/>
    <property type="match status" value="1"/>
</dbReference>
<dbReference type="EMBL" id="CP033239">
    <property type="protein sequence ID" value="AZF79381.1"/>
    <property type="molecule type" value="Genomic_DNA"/>
</dbReference>
<dbReference type="KEGG" id="ssoa:SULA_2257"/>
<evidence type="ECO:0000313" key="12">
    <source>
        <dbReference type="Proteomes" id="UP000033085"/>
    </source>
</evidence>
<dbReference type="OMA" id="YNMLKVF"/>
<dbReference type="EMBL" id="CP033238">
    <property type="protein sequence ID" value="AZF76774.1"/>
    <property type="molecule type" value="Genomic_DNA"/>
</dbReference>
<gene>
    <name evidence="3" type="ORF">SULA_2257</name>
    <name evidence="1" type="ORF">SULB_2258</name>
    <name evidence="2" type="ORF">SULC_2255</name>
    <name evidence="4" type="ORF">SULG_11405</name>
    <name evidence="5" type="ORF">SULH_11405</name>
    <name evidence="6" type="ORF">SULI_11405</name>
    <name evidence="7" type="ORF">SULM_11395</name>
    <name evidence="8" type="ORF">SULN_11395</name>
    <name evidence="9" type="ORF">SULO_11405</name>
    <name evidence="10" type="ORF">SULZ_11400</name>
</gene>
<evidence type="ECO:0000313" key="3">
    <source>
        <dbReference type="EMBL" id="AKA79820.1"/>
    </source>
</evidence>
<evidence type="ECO:0000313" key="19">
    <source>
        <dbReference type="Proteomes" id="UP000278715"/>
    </source>
</evidence>